<keyword evidence="1" id="KW-0812">Transmembrane</keyword>
<feature type="transmembrane region" description="Helical" evidence="1">
    <location>
        <begin position="7"/>
        <end position="27"/>
    </location>
</feature>
<proteinExistence type="predicted"/>
<evidence type="ECO:0000313" key="3">
    <source>
        <dbReference type="Proteomes" id="UP001178288"/>
    </source>
</evidence>
<sequence length="97" mass="11273">MNNLKFFIYQVILTYMGIANDIVFREYVYDPTFSINNRLLPALFESSINLVILFFVFKLYFSLKTTKLRYKIILHIAAFIVGAIVLALTMGVIVHMN</sequence>
<evidence type="ECO:0000313" key="2">
    <source>
        <dbReference type="EMBL" id="WHY84644.1"/>
    </source>
</evidence>
<name>A0AA95S9U2_9BACI</name>
<dbReference type="AlphaFoldDB" id="A0AA95S9U2"/>
<reference evidence="2" key="1">
    <citation type="submission" date="2023-05" db="EMBL/GenBank/DDBJ databases">
        <title>Comparative genomics of Bacillaceae isolates and their secondary metabolite potential.</title>
        <authorList>
            <person name="Song L."/>
            <person name="Nielsen L.J."/>
            <person name="Mohite O."/>
            <person name="Xu X."/>
            <person name="Weber T."/>
            <person name="Kovacs A.T."/>
        </authorList>
    </citation>
    <scope>NUCLEOTIDE SEQUENCE</scope>
    <source>
        <strain evidence="2">XLM17</strain>
    </source>
</reference>
<evidence type="ECO:0000256" key="1">
    <source>
        <dbReference type="SAM" id="Phobius"/>
    </source>
</evidence>
<keyword evidence="3" id="KW-1185">Reference proteome</keyword>
<evidence type="ECO:0008006" key="4">
    <source>
        <dbReference type="Google" id="ProtNLM"/>
    </source>
</evidence>
<feature type="transmembrane region" description="Helical" evidence="1">
    <location>
        <begin position="72"/>
        <end position="94"/>
    </location>
</feature>
<keyword evidence="1" id="KW-0472">Membrane</keyword>
<protein>
    <recommendedName>
        <fullName evidence="4">DUF5658 domain-containing protein</fullName>
    </recommendedName>
</protein>
<feature type="transmembrane region" description="Helical" evidence="1">
    <location>
        <begin position="39"/>
        <end position="60"/>
    </location>
</feature>
<organism evidence="2 3">
    <name type="scientific">Neobacillus novalis</name>
    <dbReference type="NCBI Taxonomy" id="220687"/>
    <lineage>
        <taxon>Bacteria</taxon>
        <taxon>Bacillati</taxon>
        <taxon>Bacillota</taxon>
        <taxon>Bacilli</taxon>
        <taxon>Bacillales</taxon>
        <taxon>Bacillaceae</taxon>
        <taxon>Neobacillus</taxon>
    </lineage>
</organism>
<dbReference type="RefSeq" id="WP_066089878.1">
    <property type="nucleotide sequence ID" value="NZ_CP126114.1"/>
</dbReference>
<dbReference type="Proteomes" id="UP001178288">
    <property type="component" value="Chromosome"/>
</dbReference>
<accession>A0AA95S9U2</accession>
<dbReference type="EMBL" id="CP126114">
    <property type="protein sequence ID" value="WHY84644.1"/>
    <property type="molecule type" value="Genomic_DNA"/>
</dbReference>
<dbReference type="KEGG" id="nnv:QNH39_18575"/>
<keyword evidence="1" id="KW-1133">Transmembrane helix</keyword>
<gene>
    <name evidence="2" type="ORF">QNH39_18575</name>
</gene>